<evidence type="ECO:0000259" key="12">
    <source>
        <dbReference type="SMART" id="SM01185"/>
    </source>
</evidence>
<evidence type="ECO:0000256" key="1">
    <source>
        <dbReference type="ARBA" id="ARBA00004496"/>
    </source>
</evidence>
<dbReference type="InterPro" id="IPR014722">
    <property type="entry name" value="Rib_uL2_dom2"/>
</dbReference>
<protein>
    <recommendedName>
        <fullName evidence="8 9">Elongation factor P</fullName>
        <shortName evidence="8">EF-P</shortName>
    </recommendedName>
</protein>
<evidence type="ECO:0000256" key="2">
    <source>
        <dbReference type="ARBA" id="ARBA00004815"/>
    </source>
</evidence>
<dbReference type="Pfam" id="PF08207">
    <property type="entry name" value="EFP_N"/>
    <property type="match status" value="1"/>
</dbReference>
<comment type="caution">
    <text evidence="13">The sequence shown here is derived from an EMBL/GenBank/DDBJ whole genome shotgun (WGS) entry which is preliminary data.</text>
</comment>
<dbReference type="PANTHER" id="PTHR30053:SF12">
    <property type="entry name" value="ELONGATION FACTOR P (EF-P) FAMILY PROTEIN"/>
    <property type="match status" value="1"/>
</dbReference>
<reference evidence="13 14" key="1">
    <citation type="journal article" date="2019" name="ISME J.">
        <title>Genome analyses of uncultured TG2/ZB3 bacteria in 'Margulisbacteria' specifically attached to ectosymbiotic spirochetes of protists in the termite gut.</title>
        <authorList>
            <person name="Utami Y.D."/>
            <person name="Kuwahara H."/>
            <person name="Igai K."/>
            <person name="Murakami T."/>
            <person name="Sugaya K."/>
            <person name="Morikawa T."/>
            <person name="Nagura Y."/>
            <person name="Yuki M."/>
            <person name="Deevong P."/>
            <person name="Inoue T."/>
            <person name="Kihara K."/>
            <person name="Lo N."/>
            <person name="Yamada A."/>
            <person name="Ohkuma M."/>
            <person name="Hongoh Y."/>
        </authorList>
    </citation>
    <scope>NUCLEOTIDE SEQUENCE [LARGE SCALE GENOMIC DNA]</scope>
    <source>
        <strain evidence="13">NkOx7-01</strain>
    </source>
</reference>
<dbReference type="SMART" id="SM00841">
    <property type="entry name" value="Elong-fact-P_C"/>
    <property type="match status" value="1"/>
</dbReference>
<dbReference type="InterPro" id="IPR008991">
    <property type="entry name" value="Translation_prot_SH3-like_sf"/>
</dbReference>
<dbReference type="HAMAP" id="MF_00141">
    <property type="entry name" value="EF_P"/>
    <property type="match status" value="1"/>
</dbReference>
<evidence type="ECO:0000313" key="13">
    <source>
        <dbReference type="EMBL" id="GBR73802.1"/>
    </source>
</evidence>
<comment type="subcellular location">
    <subcellularLocation>
        <location evidence="1 8">Cytoplasm</location>
    </subcellularLocation>
</comment>
<name>A0A388TAP0_TERA1</name>
<dbReference type="InterPro" id="IPR012340">
    <property type="entry name" value="NA-bd_OB-fold"/>
</dbReference>
<dbReference type="FunFam" id="2.40.50.140:FF:000009">
    <property type="entry name" value="Elongation factor P"/>
    <property type="match status" value="1"/>
</dbReference>
<dbReference type="SMART" id="SM01185">
    <property type="entry name" value="EFP"/>
    <property type="match status" value="1"/>
</dbReference>
<proteinExistence type="inferred from homology"/>
<dbReference type="InterPro" id="IPR013185">
    <property type="entry name" value="Transl_elong_KOW-like"/>
</dbReference>
<dbReference type="NCBIfam" id="NF001810">
    <property type="entry name" value="PRK00529.1"/>
    <property type="match status" value="1"/>
</dbReference>
<keyword evidence="4 8" id="KW-0963">Cytoplasm</keyword>
<dbReference type="PIRSF" id="PIRSF005901">
    <property type="entry name" value="EF-P"/>
    <property type="match status" value="1"/>
</dbReference>
<comment type="pathway">
    <text evidence="2 8">Protein biosynthesis; polypeptide chain elongation.</text>
</comment>
<keyword evidence="6 8" id="KW-0648">Protein biosynthesis</keyword>
<dbReference type="Gene3D" id="2.30.30.30">
    <property type="match status" value="1"/>
</dbReference>
<dbReference type="Pfam" id="PF09285">
    <property type="entry name" value="Elong-fact-P_C"/>
    <property type="match status" value="1"/>
</dbReference>
<evidence type="ECO:0000256" key="8">
    <source>
        <dbReference type="HAMAP-Rule" id="MF_00141"/>
    </source>
</evidence>
<dbReference type="AlphaFoldDB" id="A0A388TAP0"/>
<feature type="domain" description="Elongation factor P C-terminal" evidence="11">
    <location>
        <begin position="130"/>
        <end position="186"/>
    </location>
</feature>
<dbReference type="SUPFAM" id="SSF50104">
    <property type="entry name" value="Translation proteins SH3-like domain"/>
    <property type="match status" value="1"/>
</dbReference>
<organism evidence="13 14">
    <name type="scientific">Termititenax aidoneus</name>
    <dbReference type="NCBI Taxonomy" id="2218524"/>
    <lineage>
        <taxon>Bacteria</taxon>
        <taxon>Bacillati</taxon>
        <taxon>Candidatus Margulisiibacteriota</taxon>
        <taxon>Candidatus Termititenacia</taxon>
        <taxon>Candidatus Termititenacales</taxon>
        <taxon>Candidatus Termititenacaceae</taxon>
        <taxon>Candidatus Termititenax</taxon>
    </lineage>
</organism>
<dbReference type="GO" id="GO:0003746">
    <property type="term" value="F:translation elongation factor activity"/>
    <property type="evidence" value="ECO:0007669"/>
    <property type="project" value="UniProtKB-UniRule"/>
</dbReference>
<dbReference type="InterPro" id="IPR020599">
    <property type="entry name" value="Transl_elong_fac_P/YeiP"/>
</dbReference>
<dbReference type="InterPro" id="IPR001059">
    <property type="entry name" value="Transl_elong_P/YeiP_cen"/>
</dbReference>
<accession>A0A388TAP0</accession>
<dbReference type="InterPro" id="IPR011768">
    <property type="entry name" value="Transl_elongation_fac_P"/>
</dbReference>
<dbReference type="FunFam" id="2.40.50.140:FF:000004">
    <property type="entry name" value="Elongation factor P"/>
    <property type="match status" value="1"/>
</dbReference>
<dbReference type="SUPFAM" id="SSF50249">
    <property type="entry name" value="Nucleic acid-binding proteins"/>
    <property type="match status" value="2"/>
</dbReference>
<dbReference type="GO" id="GO:0043043">
    <property type="term" value="P:peptide biosynthetic process"/>
    <property type="evidence" value="ECO:0007669"/>
    <property type="project" value="InterPro"/>
</dbReference>
<feature type="domain" description="Translation elongation factor P/YeiP central" evidence="12">
    <location>
        <begin position="68"/>
        <end position="122"/>
    </location>
</feature>
<evidence type="ECO:0000256" key="9">
    <source>
        <dbReference type="NCBIfam" id="TIGR00038"/>
    </source>
</evidence>
<keyword evidence="14" id="KW-1185">Reference proteome</keyword>
<dbReference type="Pfam" id="PF01132">
    <property type="entry name" value="EFP"/>
    <property type="match status" value="1"/>
</dbReference>
<evidence type="ECO:0000256" key="4">
    <source>
        <dbReference type="ARBA" id="ARBA00022490"/>
    </source>
</evidence>
<dbReference type="GO" id="GO:0005829">
    <property type="term" value="C:cytosol"/>
    <property type="evidence" value="ECO:0007669"/>
    <property type="project" value="UniProtKB-ARBA"/>
</dbReference>
<comment type="function">
    <text evidence="7 8">Involved in peptide bond synthesis. Stimulates efficient translation and peptide-bond synthesis on native or reconstituted 70S ribosomes in vitro. Probably functions indirectly by altering the affinity of the ribosome for aminoacyl-tRNA, thus increasing their reactivity as acceptors for peptidyl transferase.</text>
</comment>
<evidence type="ECO:0000256" key="10">
    <source>
        <dbReference type="RuleBase" id="RU004389"/>
    </source>
</evidence>
<keyword evidence="5 8" id="KW-0251">Elongation factor</keyword>
<sequence length="188" mass="21466">MKEAIDCKPGQIIKKDGALYVVRAWYPHKIGDRGGIVVDMKIENLDTGNISMIQPRSQDKFDDVILERKQVQYSYQDGGMYVFIDKNTFDQVEINSELLGDNLGFLKENMELDIFFHEGRAVSVVFPTFVEMEISYTENVVRGDTSGKVLKKAKMEDSGLEIDVPAFCNIGDKIKIDTRTHEYVERVK</sequence>
<dbReference type="PANTHER" id="PTHR30053">
    <property type="entry name" value="ELONGATION FACTOR P"/>
    <property type="match status" value="1"/>
</dbReference>
<comment type="similarity">
    <text evidence="3 8 10">Belongs to the elongation factor P family.</text>
</comment>
<dbReference type="EMBL" id="BGZN01000020">
    <property type="protein sequence ID" value="GBR73802.1"/>
    <property type="molecule type" value="Genomic_DNA"/>
</dbReference>
<dbReference type="Gene3D" id="2.40.50.140">
    <property type="entry name" value="Nucleic acid-binding proteins"/>
    <property type="match status" value="2"/>
</dbReference>
<dbReference type="UniPathway" id="UPA00345"/>
<evidence type="ECO:0000256" key="5">
    <source>
        <dbReference type="ARBA" id="ARBA00022768"/>
    </source>
</evidence>
<gene>
    <name evidence="8 13" type="primary">efp</name>
    <name evidence="13" type="ORF">NO1_1093</name>
</gene>
<dbReference type="Proteomes" id="UP000269352">
    <property type="component" value="Unassembled WGS sequence"/>
</dbReference>
<evidence type="ECO:0000256" key="3">
    <source>
        <dbReference type="ARBA" id="ARBA00009479"/>
    </source>
</evidence>
<evidence type="ECO:0000256" key="6">
    <source>
        <dbReference type="ARBA" id="ARBA00022917"/>
    </source>
</evidence>
<dbReference type="CDD" id="cd04470">
    <property type="entry name" value="S1_EF-P_repeat_1"/>
    <property type="match status" value="1"/>
</dbReference>
<evidence type="ECO:0000259" key="11">
    <source>
        <dbReference type="SMART" id="SM00841"/>
    </source>
</evidence>
<evidence type="ECO:0000256" key="7">
    <source>
        <dbReference type="ARBA" id="ARBA00025469"/>
    </source>
</evidence>
<dbReference type="NCBIfam" id="TIGR00038">
    <property type="entry name" value="efp"/>
    <property type="match status" value="1"/>
</dbReference>
<evidence type="ECO:0000313" key="14">
    <source>
        <dbReference type="Proteomes" id="UP000269352"/>
    </source>
</evidence>
<dbReference type="InterPro" id="IPR015365">
    <property type="entry name" value="Elong-fact-P_C"/>
</dbReference>